<dbReference type="HOGENOM" id="CLU_2209859_0_0_1"/>
<feature type="compositionally biased region" description="Acidic residues" evidence="1">
    <location>
        <begin position="35"/>
        <end position="49"/>
    </location>
</feature>
<proteinExistence type="predicted"/>
<evidence type="ECO:0000256" key="1">
    <source>
        <dbReference type="SAM" id="MobiDB-lite"/>
    </source>
</evidence>
<name>H1W497_COLHI</name>
<dbReference type="EMBL" id="CACQ02009578">
    <property type="protein sequence ID" value="CCF47310.1"/>
    <property type="molecule type" value="Genomic_DNA"/>
</dbReference>
<dbReference type="Proteomes" id="UP000007174">
    <property type="component" value="Unassembled WGS sequence"/>
</dbReference>
<dbReference type="AlphaFoldDB" id="H1W497"/>
<accession>H1W497</accession>
<sequence>MKNKPSLCQDPTAAGRMCTLSEGKGKRQVSKKESEDEDEDGEEDEEEDSNDIHPSGCQRLRLRLMLCSALLCSAPHSIKRQPGATGTPDKNTTTRPSNPCTRDRDTG</sequence>
<protein>
    <submittedName>
        <fullName evidence="2">Uncharacterized protein</fullName>
    </submittedName>
</protein>
<organism evidence="2 3">
    <name type="scientific">Colletotrichum higginsianum (strain IMI 349063)</name>
    <name type="common">Crucifer anthracnose fungus</name>
    <dbReference type="NCBI Taxonomy" id="759273"/>
    <lineage>
        <taxon>Eukaryota</taxon>
        <taxon>Fungi</taxon>
        <taxon>Dikarya</taxon>
        <taxon>Ascomycota</taxon>
        <taxon>Pezizomycotina</taxon>
        <taxon>Sordariomycetes</taxon>
        <taxon>Hypocreomycetidae</taxon>
        <taxon>Glomerellales</taxon>
        <taxon>Glomerellaceae</taxon>
        <taxon>Colletotrichum</taxon>
        <taxon>Colletotrichum destructivum species complex</taxon>
    </lineage>
</organism>
<feature type="region of interest" description="Disordered" evidence="1">
    <location>
        <begin position="75"/>
        <end position="107"/>
    </location>
</feature>
<gene>
    <name evidence="2" type="ORF">CH063_15749</name>
</gene>
<feature type="region of interest" description="Disordered" evidence="1">
    <location>
        <begin position="1"/>
        <end position="54"/>
    </location>
</feature>
<evidence type="ECO:0000313" key="3">
    <source>
        <dbReference type="Proteomes" id="UP000007174"/>
    </source>
</evidence>
<evidence type="ECO:0000313" key="2">
    <source>
        <dbReference type="EMBL" id="CCF47310.1"/>
    </source>
</evidence>
<reference evidence="3" key="1">
    <citation type="journal article" date="2012" name="Nat. Genet.">
        <title>Lifestyle transitions in plant pathogenic Colletotrichum fungi deciphered by genome and transcriptome analyses.</title>
        <authorList>
            <person name="O'Connell R.J."/>
            <person name="Thon M.R."/>
            <person name="Hacquard S."/>
            <person name="Amyotte S.G."/>
            <person name="Kleemann J."/>
            <person name="Torres M.F."/>
            <person name="Damm U."/>
            <person name="Buiate E.A."/>
            <person name="Epstein L."/>
            <person name="Alkan N."/>
            <person name="Altmueller J."/>
            <person name="Alvarado-Balderrama L."/>
            <person name="Bauser C.A."/>
            <person name="Becker C."/>
            <person name="Birren B.W."/>
            <person name="Chen Z."/>
            <person name="Choi J."/>
            <person name="Crouch J.A."/>
            <person name="Duvick J.P."/>
            <person name="Farman M.A."/>
            <person name="Gan P."/>
            <person name="Heiman D."/>
            <person name="Henrissat B."/>
            <person name="Howard R.J."/>
            <person name="Kabbage M."/>
            <person name="Koch C."/>
            <person name="Kracher B."/>
            <person name="Kubo Y."/>
            <person name="Law A.D."/>
            <person name="Lebrun M.-H."/>
            <person name="Lee Y.-H."/>
            <person name="Miyara I."/>
            <person name="Moore N."/>
            <person name="Neumann U."/>
            <person name="Nordstroem K."/>
            <person name="Panaccione D.G."/>
            <person name="Panstruga R."/>
            <person name="Place M."/>
            <person name="Proctor R.H."/>
            <person name="Prusky D."/>
            <person name="Rech G."/>
            <person name="Reinhardt R."/>
            <person name="Rollins J.A."/>
            <person name="Rounsley S."/>
            <person name="Schardl C.L."/>
            <person name="Schwartz D.C."/>
            <person name="Shenoy N."/>
            <person name="Shirasu K."/>
            <person name="Sikhakolli U.R."/>
            <person name="Stueber K."/>
            <person name="Sukno S.A."/>
            <person name="Sweigard J.A."/>
            <person name="Takano Y."/>
            <person name="Takahara H."/>
            <person name="Trail F."/>
            <person name="van der Does H.C."/>
            <person name="Voll L.M."/>
            <person name="Will I."/>
            <person name="Young S."/>
            <person name="Zeng Q."/>
            <person name="Zhang J."/>
            <person name="Zhou S."/>
            <person name="Dickman M.B."/>
            <person name="Schulze-Lefert P."/>
            <person name="Ver Loren van Themaat E."/>
            <person name="Ma L.-J."/>
            <person name="Vaillancourt L.J."/>
        </authorList>
    </citation>
    <scope>NUCLEOTIDE SEQUENCE [LARGE SCALE GENOMIC DNA]</scope>
    <source>
        <strain evidence="3">IMI 349063</strain>
    </source>
</reference>
<feature type="compositionally biased region" description="Polar residues" evidence="1">
    <location>
        <begin position="88"/>
        <end position="100"/>
    </location>
</feature>